<dbReference type="PANTHER" id="PTHR12874">
    <property type="entry name" value="F-BOX ONLY PROTEIN 48-RELATED"/>
    <property type="match status" value="1"/>
</dbReference>
<keyword evidence="4" id="KW-1185">Reference proteome</keyword>
<dbReference type="SMART" id="SM00256">
    <property type="entry name" value="FBOX"/>
    <property type="match status" value="1"/>
</dbReference>
<dbReference type="SUPFAM" id="SSF81383">
    <property type="entry name" value="F-box domain"/>
    <property type="match status" value="2"/>
</dbReference>
<organism evidence="3 4">
    <name type="scientific">Diploptera punctata</name>
    <name type="common">Pacific beetle cockroach</name>
    <dbReference type="NCBI Taxonomy" id="6984"/>
    <lineage>
        <taxon>Eukaryota</taxon>
        <taxon>Metazoa</taxon>
        <taxon>Ecdysozoa</taxon>
        <taxon>Arthropoda</taxon>
        <taxon>Hexapoda</taxon>
        <taxon>Insecta</taxon>
        <taxon>Pterygota</taxon>
        <taxon>Neoptera</taxon>
        <taxon>Polyneoptera</taxon>
        <taxon>Dictyoptera</taxon>
        <taxon>Blattodea</taxon>
        <taxon>Blaberoidea</taxon>
        <taxon>Blaberidae</taxon>
        <taxon>Diplopterinae</taxon>
        <taxon>Diploptera</taxon>
    </lineage>
</organism>
<feature type="compositionally biased region" description="Basic residues" evidence="1">
    <location>
        <begin position="248"/>
        <end position="258"/>
    </location>
</feature>
<feature type="domain" description="F-box" evidence="2">
    <location>
        <begin position="122"/>
        <end position="168"/>
    </location>
</feature>
<dbReference type="InterPro" id="IPR036047">
    <property type="entry name" value="F-box-like_dom_sf"/>
</dbReference>
<sequence length="258" mass="29886">NLDSRTLLSASRVNRRWLALCRSDSVLKARLKAEFRRQRIQRISPPRVEVRRDIHRMSTNLSTSLNGLQQNHVTFITGLYHETLKDSVDNTRKGYRVKMESVYSLLLVMGVSSAAELEENSYDIVGKLPTEIGIMILRNLDSRTLLSASRVNRRWLALCRSDSVLKARLKAEFRRQRIQRISPPRVEVRRDTQNVYQPFTSLNGLQQNHVTFITEDFVDNTVNGEDVMRHCKKSGRKSKSHSTQWKKPVSKPKKGMRI</sequence>
<dbReference type="Gene3D" id="1.20.1280.50">
    <property type="match status" value="1"/>
</dbReference>
<accession>A0AAD8AC49</accession>
<dbReference type="GO" id="GO:0005737">
    <property type="term" value="C:cytoplasm"/>
    <property type="evidence" value="ECO:0007669"/>
    <property type="project" value="TreeGrafter"/>
</dbReference>
<reference evidence="3" key="2">
    <citation type="submission" date="2023-05" db="EMBL/GenBank/DDBJ databases">
        <authorList>
            <person name="Fouks B."/>
        </authorList>
    </citation>
    <scope>NUCLEOTIDE SEQUENCE</scope>
    <source>
        <strain evidence="3">Stay&amp;Tobe</strain>
        <tissue evidence="3">Testes</tissue>
    </source>
</reference>
<name>A0AAD8AC49_DIPPU</name>
<evidence type="ECO:0000313" key="4">
    <source>
        <dbReference type="Proteomes" id="UP001233999"/>
    </source>
</evidence>
<dbReference type="GO" id="GO:0019005">
    <property type="term" value="C:SCF ubiquitin ligase complex"/>
    <property type="evidence" value="ECO:0007669"/>
    <property type="project" value="TreeGrafter"/>
</dbReference>
<dbReference type="AlphaFoldDB" id="A0AAD8AC49"/>
<dbReference type="EMBL" id="JASPKZ010002071">
    <property type="protein sequence ID" value="KAJ9596254.1"/>
    <property type="molecule type" value="Genomic_DNA"/>
</dbReference>
<feature type="region of interest" description="Disordered" evidence="1">
    <location>
        <begin position="231"/>
        <end position="258"/>
    </location>
</feature>
<dbReference type="Pfam" id="PF12937">
    <property type="entry name" value="F-box-like"/>
    <property type="match status" value="1"/>
</dbReference>
<evidence type="ECO:0000256" key="1">
    <source>
        <dbReference type="SAM" id="MobiDB-lite"/>
    </source>
</evidence>
<protein>
    <recommendedName>
        <fullName evidence="2">F-box domain-containing protein</fullName>
    </recommendedName>
</protein>
<dbReference type="PANTHER" id="PTHR12874:SF9">
    <property type="entry name" value="F-BOX ONLY PROTEIN 48"/>
    <property type="match status" value="1"/>
</dbReference>
<dbReference type="PROSITE" id="PS50181">
    <property type="entry name" value="FBOX"/>
    <property type="match status" value="1"/>
</dbReference>
<dbReference type="Proteomes" id="UP001233999">
    <property type="component" value="Unassembled WGS sequence"/>
</dbReference>
<comment type="caution">
    <text evidence="3">The sequence shown here is derived from an EMBL/GenBank/DDBJ whole genome shotgun (WGS) entry which is preliminary data.</text>
</comment>
<feature type="compositionally biased region" description="Basic residues" evidence="1">
    <location>
        <begin position="231"/>
        <end position="240"/>
    </location>
</feature>
<proteinExistence type="predicted"/>
<evidence type="ECO:0000313" key="3">
    <source>
        <dbReference type="EMBL" id="KAJ9596254.1"/>
    </source>
</evidence>
<reference evidence="3" key="1">
    <citation type="journal article" date="2023" name="IScience">
        <title>Live-bearing cockroach genome reveals convergent evolutionary mechanisms linked to viviparity in insects and beyond.</title>
        <authorList>
            <person name="Fouks B."/>
            <person name="Harrison M.C."/>
            <person name="Mikhailova A.A."/>
            <person name="Marchal E."/>
            <person name="English S."/>
            <person name="Carruthers M."/>
            <person name="Jennings E.C."/>
            <person name="Chiamaka E.L."/>
            <person name="Frigard R.A."/>
            <person name="Pippel M."/>
            <person name="Attardo G.M."/>
            <person name="Benoit J.B."/>
            <person name="Bornberg-Bauer E."/>
            <person name="Tobe S.S."/>
        </authorList>
    </citation>
    <scope>NUCLEOTIDE SEQUENCE</scope>
    <source>
        <strain evidence="3">Stay&amp;Tobe</strain>
    </source>
</reference>
<feature type="non-terminal residue" evidence="3">
    <location>
        <position position="258"/>
    </location>
</feature>
<gene>
    <name evidence="3" type="ORF">L9F63_027123</name>
</gene>
<evidence type="ECO:0000259" key="2">
    <source>
        <dbReference type="PROSITE" id="PS50181"/>
    </source>
</evidence>
<dbReference type="InterPro" id="IPR001810">
    <property type="entry name" value="F-box_dom"/>
</dbReference>
<dbReference type="GO" id="GO:0031146">
    <property type="term" value="P:SCF-dependent proteasomal ubiquitin-dependent protein catabolic process"/>
    <property type="evidence" value="ECO:0007669"/>
    <property type="project" value="TreeGrafter"/>
</dbReference>